<dbReference type="OrthoDB" id="9815559at2"/>
<dbReference type="InterPro" id="IPR036732">
    <property type="entry name" value="AFP_Neu5c_C_sf"/>
</dbReference>
<dbReference type="PATRIC" id="fig|1144316.3.peg.792"/>
<dbReference type="AlphaFoldDB" id="J3CN83"/>
<dbReference type="SMART" id="SM00858">
    <property type="entry name" value="SAF"/>
    <property type="match status" value="1"/>
</dbReference>
<dbReference type="InterPro" id="IPR057736">
    <property type="entry name" value="SAF_PseI/NeuA/NeuB"/>
</dbReference>
<accession>J3CN83</accession>
<dbReference type="SUPFAM" id="SSF51569">
    <property type="entry name" value="Aldolase"/>
    <property type="match status" value="1"/>
</dbReference>
<organism evidence="2 3">
    <name type="scientific">Chryseobacterium populi</name>
    <dbReference type="NCBI Taxonomy" id="1144316"/>
    <lineage>
        <taxon>Bacteria</taxon>
        <taxon>Pseudomonadati</taxon>
        <taxon>Bacteroidota</taxon>
        <taxon>Flavobacteriia</taxon>
        <taxon>Flavobacteriales</taxon>
        <taxon>Weeksellaceae</taxon>
        <taxon>Chryseobacterium group</taxon>
        <taxon>Chryseobacterium</taxon>
    </lineage>
</organism>
<dbReference type="PROSITE" id="PS50844">
    <property type="entry name" value="AFP_LIKE"/>
    <property type="match status" value="1"/>
</dbReference>
<reference evidence="2 3" key="1">
    <citation type="journal article" date="2012" name="J. Bacteriol.">
        <title>Twenty-one genome sequences from Pseudomonas species and 19 genome sequences from diverse bacteria isolated from the rhizosphere and endosphere of Populus deltoides.</title>
        <authorList>
            <person name="Brown S.D."/>
            <person name="Utturkar S.M."/>
            <person name="Klingeman D.M."/>
            <person name="Johnson C.M."/>
            <person name="Martin S.L."/>
            <person name="Land M.L."/>
            <person name="Lu T.Y."/>
            <person name="Schadt C.W."/>
            <person name="Doktycz M.J."/>
            <person name="Pelletier D.A."/>
        </authorList>
    </citation>
    <scope>NUCLEOTIDE SEQUENCE [LARGE SCALE GENOMIC DNA]</scope>
    <source>
        <strain evidence="2 3">CF314</strain>
    </source>
</reference>
<dbReference type="PANTHER" id="PTHR42966">
    <property type="entry name" value="N-ACETYLNEURAMINATE SYNTHASE"/>
    <property type="match status" value="1"/>
</dbReference>
<dbReference type="Proteomes" id="UP000007509">
    <property type="component" value="Unassembled WGS sequence"/>
</dbReference>
<name>J3CN83_9FLAO</name>
<dbReference type="InterPro" id="IPR013132">
    <property type="entry name" value="PseI/NeuA/B-like_N"/>
</dbReference>
<dbReference type="Pfam" id="PF03102">
    <property type="entry name" value="NeuB"/>
    <property type="match status" value="1"/>
</dbReference>
<dbReference type="Pfam" id="PF08666">
    <property type="entry name" value="SAF"/>
    <property type="match status" value="1"/>
</dbReference>
<dbReference type="PANTHER" id="PTHR42966:SF1">
    <property type="entry name" value="SIALIC ACID SYNTHASE"/>
    <property type="match status" value="1"/>
</dbReference>
<dbReference type="GO" id="GO:0047444">
    <property type="term" value="F:N-acylneuraminate-9-phosphate synthase activity"/>
    <property type="evidence" value="ECO:0007669"/>
    <property type="project" value="TreeGrafter"/>
</dbReference>
<protein>
    <submittedName>
        <fullName evidence="2">Sialic acid synthase</fullName>
    </submittedName>
</protein>
<evidence type="ECO:0000313" key="3">
    <source>
        <dbReference type="Proteomes" id="UP000007509"/>
    </source>
</evidence>
<dbReference type="InterPro" id="IPR013785">
    <property type="entry name" value="Aldolase_TIM"/>
</dbReference>
<dbReference type="InterPro" id="IPR051690">
    <property type="entry name" value="PseI-like"/>
</dbReference>
<dbReference type="Gene3D" id="3.90.1210.10">
    <property type="entry name" value="Antifreeze-like/N-acetylneuraminic acid synthase C-terminal domain"/>
    <property type="match status" value="1"/>
</dbReference>
<dbReference type="InterPro" id="IPR006190">
    <property type="entry name" value="SAF_AFP_Neu5Ac"/>
</dbReference>
<keyword evidence="3" id="KW-1185">Reference proteome</keyword>
<dbReference type="EMBL" id="AKJY01000012">
    <property type="protein sequence ID" value="EJL74901.1"/>
    <property type="molecule type" value="Genomic_DNA"/>
</dbReference>
<sequence length="353" mass="40278">MNNINKPYYIAETAFHHEGNINFLENLIDDIAKLDIDAIKFHLLLDLEDYIVENHPAKEVLKKISLDQENWLNIFERVKTLGKEIVLLCNDLKSLKFANQIQDSFPIIGIELHSTGLNDLFLLEESIQFKKTIILGVGGSTFDEVQYAVDFLKSNNKNDILLIHGFQNYPTNYKDINFKRINLLSSAFGLPIGYADHTDPNDNKNKIISTLPILYGVNVIEKHITNVFGEKRIDAQAAIDLKTMEEVIELGNAIYKSIGENSIIFSEAELNYGNTGPMKKALVARREIKKGEILKKEDIAFKRTEESSPLSQKDFNKVVNAIALTDLKKDQILSFSNLEYKFQKPSFEQFFVK</sequence>
<proteinExistence type="predicted"/>
<dbReference type="CDD" id="cd11615">
    <property type="entry name" value="SAF_NeuB_like"/>
    <property type="match status" value="1"/>
</dbReference>
<feature type="domain" description="AFP-like" evidence="1">
    <location>
        <begin position="281"/>
        <end position="341"/>
    </location>
</feature>
<comment type="caution">
    <text evidence="2">The sequence shown here is derived from an EMBL/GenBank/DDBJ whole genome shotgun (WGS) entry which is preliminary data.</text>
</comment>
<evidence type="ECO:0000259" key="1">
    <source>
        <dbReference type="PROSITE" id="PS50844"/>
    </source>
</evidence>
<gene>
    <name evidence="2" type="ORF">PMI13_00781</name>
</gene>
<dbReference type="InterPro" id="IPR013974">
    <property type="entry name" value="SAF"/>
</dbReference>
<dbReference type="SUPFAM" id="SSF51269">
    <property type="entry name" value="AFP III-like domain"/>
    <property type="match status" value="1"/>
</dbReference>
<dbReference type="GO" id="GO:0016051">
    <property type="term" value="P:carbohydrate biosynthetic process"/>
    <property type="evidence" value="ECO:0007669"/>
    <property type="project" value="InterPro"/>
</dbReference>
<evidence type="ECO:0000313" key="2">
    <source>
        <dbReference type="EMBL" id="EJL74901.1"/>
    </source>
</evidence>
<dbReference type="Gene3D" id="3.20.20.70">
    <property type="entry name" value="Aldolase class I"/>
    <property type="match status" value="1"/>
</dbReference>
<dbReference type="RefSeq" id="WP_007840871.1">
    <property type="nucleotide sequence ID" value="NZ_AKJY01000012.1"/>
</dbReference>